<name>A0A8S3ZC15_9EUPU</name>
<gene>
    <name evidence="1" type="ORF">CUNI_LOCUS10174</name>
</gene>
<feature type="non-terminal residue" evidence="1">
    <location>
        <position position="52"/>
    </location>
</feature>
<accession>A0A8S3ZC15</accession>
<evidence type="ECO:0000313" key="1">
    <source>
        <dbReference type="EMBL" id="CAG5124616.1"/>
    </source>
</evidence>
<organism evidence="1 2">
    <name type="scientific">Candidula unifasciata</name>
    <dbReference type="NCBI Taxonomy" id="100452"/>
    <lineage>
        <taxon>Eukaryota</taxon>
        <taxon>Metazoa</taxon>
        <taxon>Spiralia</taxon>
        <taxon>Lophotrochozoa</taxon>
        <taxon>Mollusca</taxon>
        <taxon>Gastropoda</taxon>
        <taxon>Heterobranchia</taxon>
        <taxon>Euthyneura</taxon>
        <taxon>Panpulmonata</taxon>
        <taxon>Eupulmonata</taxon>
        <taxon>Stylommatophora</taxon>
        <taxon>Helicina</taxon>
        <taxon>Helicoidea</taxon>
        <taxon>Geomitridae</taxon>
        <taxon>Candidula</taxon>
    </lineage>
</organism>
<dbReference type="EMBL" id="CAJHNH020001824">
    <property type="protein sequence ID" value="CAG5124616.1"/>
    <property type="molecule type" value="Genomic_DNA"/>
</dbReference>
<dbReference type="Proteomes" id="UP000678393">
    <property type="component" value="Unassembled WGS sequence"/>
</dbReference>
<reference evidence="1" key="1">
    <citation type="submission" date="2021-04" db="EMBL/GenBank/DDBJ databases">
        <authorList>
            <consortium name="Molecular Ecology Group"/>
        </authorList>
    </citation>
    <scope>NUCLEOTIDE SEQUENCE</scope>
</reference>
<dbReference type="AlphaFoldDB" id="A0A8S3ZC15"/>
<keyword evidence="2" id="KW-1185">Reference proteome</keyword>
<comment type="caution">
    <text evidence="1">The sequence shown here is derived from an EMBL/GenBank/DDBJ whole genome shotgun (WGS) entry which is preliminary data.</text>
</comment>
<evidence type="ECO:0000313" key="2">
    <source>
        <dbReference type="Proteomes" id="UP000678393"/>
    </source>
</evidence>
<sequence>CFCSASAASSSLNPLSSFVYNSKFSKNILHIHFKQNISLYNNNFILSLVMQV</sequence>
<feature type="non-terminal residue" evidence="1">
    <location>
        <position position="1"/>
    </location>
</feature>
<protein>
    <submittedName>
        <fullName evidence="1">Uncharacterized protein</fullName>
    </submittedName>
</protein>
<proteinExistence type="predicted"/>